<proteinExistence type="predicted"/>
<reference evidence="2" key="1">
    <citation type="submission" date="2017-02" db="EMBL/GenBank/DDBJ databases">
        <authorList>
            <person name="Rodrigo-Torres L."/>
            <person name="Arahal R.D."/>
            <person name="Lucena T."/>
        </authorList>
    </citation>
    <scope>NUCLEOTIDE SEQUENCE [LARGE SCALE GENOMIC DNA]</scope>
    <source>
        <strain evidence="2">CECT 7878</strain>
    </source>
</reference>
<dbReference type="AlphaFoldDB" id="A0A1R4LIY2"/>
<keyword evidence="2" id="KW-1185">Reference proteome</keyword>
<organism evidence="1 2">
    <name type="scientific">Vibrio ruber (strain DSM 16370 / JCM 11486 / BCRC 17186 / CECT 7878 / LMG 23124 / VR1)</name>
    <dbReference type="NCBI Taxonomy" id="1123498"/>
    <lineage>
        <taxon>Bacteria</taxon>
        <taxon>Pseudomonadati</taxon>
        <taxon>Pseudomonadota</taxon>
        <taxon>Gammaproteobacteria</taxon>
        <taxon>Vibrionales</taxon>
        <taxon>Vibrionaceae</taxon>
        <taxon>Vibrio</taxon>
    </lineage>
</organism>
<dbReference type="Proteomes" id="UP000188276">
    <property type="component" value="Unassembled WGS sequence"/>
</dbReference>
<gene>
    <name evidence="1" type="ORF">VR7878_01793</name>
</gene>
<accession>A0A1R4LIY2</accession>
<protein>
    <submittedName>
        <fullName evidence="1">Uncharacterized protein</fullName>
    </submittedName>
</protein>
<name>A0A1R4LIY2_VIBR1</name>
<dbReference type="EMBL" id="FULE01000025">
    <property type="protein sequence ID" value="SJN56468.1"/>
    <property type="molecule type" value="Genomic_DNA"/>
</dbReference>
<sequence>MKEAGVCRLLFYREYFSQYIGRAGEEIYIQKSLIA</sequence>
<evidence type="ECO:0000313" key="2">
    <source>
        <dbReference type="Proteomes" id="UP000188276"/>
    </source>
</evidence>
<evidence type="ECO:0000313" key="1">
    <source>
        <dbReference type="EMBL" id="SJN56468.1"/>
    </source>
</evidence>